<organism evidence="3 4">
    <name type="scientific">Aspergillus steynii IBT 23096</name>
    <dbReference type="NCBI Taxonomy" id="1392250"/>
    <lineage>
        <taxon>Eukaryota</taxon>
        <taxon>Fungi</taxon>
        <taxon>Dikarya</taxon>
        <taxon>Ascomycota</taxon>
        <taxon>Pezizomycotina</taxon>
        <taxon>Eurotiomycetes</taxon>
        <taxon>Eurotiomycetidae</taxon>
        <taxon>Eurotiales</taxon>
        <taxon>Aspergillaceae</taxon>
        <taxon>Aspergillus</taxon>
        <taxon>Aspergillus subgen. Circumdati</taxon>
    </lineage>
</organism>
<dbReference type="GO" id="GO:0043399">
    <property type="term" value="F:tRNA adenosine(64)-2'-O-ribosylphosphate transferase activity"/>
    <property type="evidence" value="ECO:0007669"/>
    <property type="project" value="InterPro"/>
</dbReference>
<dbReference type="GeneID" id="36555759"/>
<dbReference type="InterPro" id="IPR033449">
    <property type="entry name" value="Rit1_N"/>
</dbReference>
<proteinExistence type="predicted"/>
<dbReference type="GO" id="GO:0019988">
    <property type="term" value="P:charged-tRNA amino acid modification"/>
    <property type="evidence" value="ECO:0007669"/>
    <property type="project" value="InterPro"/>
</dbReference>
<dbReference type="Proteomes" id="UP000234275">
    <property type="component" value="Unassembled WGS sequence"/>
</dbReference>
<sequence>MPDALSKTVPIWSAVINRTLFPSDTAYHPVQFPPNFLGASEEAQIENRIEGFMKSLRDLKLDLDHLRQQLGKPIRIAWANRSYFHPTDLYKADEYNLFVLCSASKRVHGAEISEGGYIQGAGDDSESWAHGLTPPLFWANKSTIFQTAEEDLPQLFEELVNVQSTQENVPQATLIAPTQNLYIGLADGRTNESGIYDLVIDCNAPSDASEGNAKRLSLGCGSGKVGGRDLRNHLDKVQAFIGSQLAPHPSRSLLVTCESGKDLSAGVLLAILCSSYDDSGAFSSSTPRGVNKQFIRQRLAWIVSSKHDVNPSRTTLQSINAFLMQ</sequence>
<dbReference type="GO" id="GO:0005737">
    <property type="term" value="C:cytoplasm"/>
    <property type="evidence" value="ECO:0007669"/>
    <property type="project" value="TreeGrafter"/>
</dbReference>
<name>A0A2I2GLH1_9EURO</name>
<dbReference type="InterPro" id="IPR007306">
    <property type="entry name" value="Rit1"/>
</dbReference>
<dbReference type="InterPro" id="IPR029021">
    <property type="entry name" value="Prot-tyrosine_phosphatase-like"/>
</dbReference>
<dbReference type="AlphaFoldDB" id="A0A2I2GLH1"/>
<evidence type="ECO:0000313" key="3">
    <source>
        <dbReference type="EMBL" id="PLB53723.1"/>
    </source>
</evidence>
<dbReference type="RefSeq" id="XP_024709025.1">
    <property type="nucleotide sequence ID" value="XM_024848060.1"/>
</dbReference>
<dbReference type="PANTHER" id="PTHR31811:SF0">
    <property type="entry name" value="TRNA A64-2'-O-RIBOSYLPHOSPHATE TRANSFERASE"/>
    <property type="match status" value="1"/>
</dbReference>
<protein>
    <recommendedName>
        <fullName evidence="5">tRNA a64-2'-o-ribosylphosphate transferase</fullName>
    </recommendedName>
</protein>
<evidence type="ECO:0000259" key="2">
    <source>
        <dbReference type="Pfam" id="PF17184"/>
    </source>
</evidence>
<dbReference type="Pfam" id="PF04179">
    <property type="entry name" value="Init_tRNA_PT"/>
    <property type="match status" value="1"/>
</dbReference>
<dbReference type="EMBL" id="MSFO01000001">
    <property type="protein sequence ID" value="PLB53723.1"/>
    <property type="molecule type" value="Genomic_DNA"/>
</dbReference>
<dbReference type="PANTHER" id="PTHR31811">
    <property type="entry name" value="TRNA A64-2'-O-RIBOSYLPHOSPHATE TRANSFERASE"/>
    <property type="match status" value="1"/>
</dbReference>
<evidence type="ECO:0000313" key="4">
    <source>
        <dbReference type="Proteomes" id="UP000234275"/>
    </source>
</evidence>
<accession>A0A2I2GLH1</accession>
<evidence type="ECO:0008006" key="5">
    <source>
        <dbReference type="Google" id="ProtNLM"/>
    </source>
</evidence>
<dbReference type="InterPro" id="IPR033421">
    <property type="entry name" value="Rit1_DUSP-like"/>
</dbReference>
<dbReference type="Gene3D" id="3.90.190.10">
    <property type="entry name" value="Protein tyrosine phosphatase superfamily"/>
    <property type="match status" value="1"/>
</dbReference>
<comment type="caution">
    <text evidence="3">The sequence shown here is derived from an EMBL/GenBank/DDBJ whole genome shotgun (WGS) entry which is preliminary data.</text>
</comment>
<reference evidence="3 4" key="1">
    <citation type="submission" date="2016-12" db="EMBL/GenBank/DDBJ databases">
        <title>The genomes of Aspergillus section Nigri reveals drivers in fungal speciation.</title>
        <authorList>
            <consortium name="DOE Joint Genome Institute"/>
            <person name="Vesth T.C."/>
            <person name="Nybo J."/>
            <person name="Theobald S."/>
            <person name="Brandl J."/>
            <person name="Frisvad J.C."/>
            <person name="Nielsen K.F."/>
            <person name="Lyhne E.K."/>
            <person name="Kogle M.E."/>
            <person name="Kuo A."/>
            <person name="Riley R."/>
            <person name="Clum A."/>
            <person name="Nolan M."/>
            <person name="Lipzen A."/>
            <person name="Salamov A."/>
            <person name="Henrissat B."/>
            <person name="Wiebenga A."/>
            <person name="De Vries R.P."/>
            <person name="Grigoriev I.V."/>
            <person name="Mortensen U.H."/>
            <person name="Andersen M.R."/>
            <person name="Baker S.E."/>
        </authorList>
    </citation>
    <scope>NUCLEOTIDE SEQUENCE [LARGE SCALE GENOMIC DNA]</scope>
    <source>
        <strain evidence="3 4">IBT 23096</strain>
    </source>
</reference>
<feature type="domain" description="Rit1 N-terminal" evidence="2">
    <location>
        <begin position="1"/>
        <end position="160"/>
    </location>
</feature>
<gene>
    <name evidence="3" type="ORF">P170DRAFT_431543</name>
</gene>
<evidence type="ECO:0000259" key="1">
    <source>
        <dbReference type="Pfam" id="PF04179"/>
    </source>
</evidence>
<feature type="domain" description="Rit1 DUSP-like" evidence="1">
    <location>
        <begin position="215"/>
        <end position="323"/>
    </location>
</feature>
<dbReference type="OrthoDB" id="45256at2759"/>
<dbReference type="STRING" id="1392250.A0A2I2GLH1"/>
<dbReference type="VEuPathDB" id="FungiDB:P170DRAFT_431543"/>
<keyword evidence="4" id="KW-1185">Reference proteome</keyword>
<dbReference type="Pfam" id="PF17184">
    <property type="entry name" value="Rit1_C"/>
    <property type="match status" value="1"/>
</dbReference>